<proteinExistence type="predicted"/>
<sequence length="256" mass="29134">VVTPIAQWLGSSNSCINPILYAFFNKKYRRGFVAIFKSRRCCGRLRYYESVMMSSSASLRKSSYYVNNNNSSTRRPAPGQDTSVSYIFNNTVHFRQTEVSLVTTHEPPLAIASIDLDIFWYQTYIKGENTFTTPVQDLKSELLSTCSPIYSESYVIDHAATDVSVENLNRWAYGPRRRSRLVCFAFDRNATSSLQGWSTPPPPLKLFSLLPPHKFGSVSLLQHLEEKDIVWLTTPAPVDLVSARLHSTNTSRHYPY</sequence>
<keyword evidence="2" id="KW-0472">Membrane</keyword>
<gene>
    <name evidence="4" type="ORF">TPAB3V08_LOCUS5123</name>
</gene>
<protein>
    <recommendedName>
        <fullName evidence="6">G-protein coupled receptors family 1 profile domain-containing protein</fullName>
    </recommendedName>
</protein>
<dbReference type="Gene3D" id="1.20.1070.10">
    <property type="entry name" value="Rhodopsin 7-helix transmembrane proteins"/>
    <property type="match status" value="1"/>
</dbReference>
<reference evidence="4" key="1">
    <citation type="submission" date="2021-03" db="EMBL/GenBank/DDBJ databases">
        <authorList>
            <person name="Tran Van P."/>
        </authorList>
    </citation>
    <scope>NUCLEOTIDE SEQUENCE</scope>
</reference>
<evidence type="ECO:0000256" key="1">
    <source>
        <dbReference type="ARBA" id="ARBA00004651"/>
    </source>
</evidence>
<keyword evidence="3" id="KW-0675">Receptor</keyword>
<name>A0ABN7NYD6_TIMPD</name>
<evidence type="ECO:0000256" key="2">
    <source>
        <dbReference type="ARBA" id="ARBA00022475"/>
    </source>
</evidence>
<organism evidence="4 5">
    <name type="scientific">Timema podura</name>
    <name type="common">Walking stick</name>
    <dbReference type="NCBI Taxonomy" id="61482"/>
    <lineage>
        <taxon>Eukaryota</taxon>
        <taxon>Metazoa</taxon>
        <taxon>Ecdysozoa</taxon>
        <taxon>Arthropoda</taxon>
        <taxon>Hexapoda</taxon>
        <taxon>Insecta</taxon>
        <taxon>Pterygota</taxon>
        <taxon>Neoptera</taxon>
        <taxon>Polyneoptera</taxon>
        <taxon>Phasmatodea</taxon>
        <taxon>Timematodea</taxon>
        <taxon>Timematoidea</taxon>
        <taxon>Timematidae</taxon>
        <taxon>Timema</taxon>
    </lineage>
</organism>
<accession>A0ABN7NYD6</accession>
<evidence type="ECO:0008006" key="6">
    <source>
        <dbReference type="Google" id="ProtNLM"/>
    </source>
</evidence>
<dbReference type="PANTHER" id="PTHR24241">
    <property type="entry name" value="NEUROPEPTIDE RECEPTOR-RELATED G-PROTEIN COUPLED RECEPTOR"/>
    <property type="match status" value="1"/>
</dbReference>
<keyword evidence="2" id="KW-1003">Cell membrane</keyword>
<comment type="caution">
    <text evidence="4">The sequence shown here is derived from an EMBL/GenBank/DDBJ whole genome shotgun (WGS) entry which is preliminary data.</text>
</comment>
<dbReference type="EMBL" id="CAJPIN010006704">
    <property type="protein sequence ID" value="CAG2058149.1"/>
    <property type="molecule type" value="Genomic_DNA"/>
</dbReference>
<evidence type="ECO:0000313" key="5">
    <source>
        <dbReference type="Proteomes" id="UP001153148"/>
    </source>
</evidence>
<comment type="subcellular location">
    <subcellularLocation>
        <location evidence="1">Cell membrane</location>
        <topology evidence="1">Multi-pass membrane protein</topology>
    </subcellularLocation>
</comment>
<dbReference type="PANTHER" id="PTHR24241:SF76">
    <property type="entry name" value="NEUROPEPTIDE SIFAMIDE RECEPTOR"/>
    <property type="match status" value="1"/>
</dbReference>
<feature type="non-terminal residue" evidence="4">
    <location>
        <position position="1"/>
    </location>
</feature>
<dbReference type="Proteomes" id="UP001153148">
    <property type="component" value="Unassembled WGS sequence"/>
</dbReference>
<keyword evidence="5" id="KW-1185">Reference proteome</keyword>
<dbReference type="SUPFAM" id="SSF81321">
    <property type="entry name" value="Family A G protein-coupled receptor-like"/>
    <property type="match status" value="1"/>
</dbReference>
<evidence type="ECO:0000313" key="4">
    <source>
        <dbReference type="EMBL" id="CAG2058149.1"/>
    </source>
</evidence>
<evidence type="ECO:0000256" key="3">
    <source>
        <dbReference type="ARBA" id="ARBA00023170"/>
    </source>
</evidence>